<comment type="caution">
    <text evidence="3">The sequence shown here is derived from an EMBL/GenBank/DDBJ whole genome shotgun (WGS) entry which is preliminary data.</text>
</comment>
<organism evidence="3 4">
    <name type="scientific">Striga hermonthica</name>
    <name type="common">Purple witchweed</name>
    <name type="synonym">Buchnera hermonthica</name>
    <dbReference type="NCBI Taxonomy" id="68872"/>
    <lineage>
        <taxon>Eukaryota</taxon>
        <taxon>Viridiplantae</taxon>
        <taxon>Streptophyta</taxon>
        <taxon>Embryophyta</taxon>
        <taxon>Tracheophyta</taxon>
        <taxon>Spermatophyta</taxon>
        <taxon>Magnoliopsida</taxon>
        <taxon>eudicotyledons</taxon>
        <taxon>Gunneridae</taxon>
        <taxon>Pentapetalae</taxon>
        <taxon>asterids</taxon>
        <taxon>lamiids</taxon>
        <taxon>Lamiales</taxon>
        <taxon>Orobanchaceae</taxon>
        <taxon>Buchnereae</taxon>
        <taxon>Striga</taxon>
    </lineage>
</organism>
<evidence type="ECO:0000313" key="3">
    <source>
        <dbReference type="EMBL" id="CAA0810444.1"/>
    </source>
</evidence>
<accession>A0A9N7MGI9</accession>
<dbReference type="Pfam" id="PF03732">
    <property type="entry name" value="Retrotrans_gag"/>
    <property type="match status" value="1"/>
</dbReference>
<dbReference type="AlphaFoldDB" id="A0A9N7MGI9"/>
<feature type="region of interest" description="Disordered" evidence="1">
    <location>
        <begin position="132"/>
        <end position="160"/>
    </location>
</feature>
<protein>
    <recommendedName>
        <fullName evidence="2">Retrotransposon gag domain-containing protein</fullName>
    </recommendedName>
</protein>
<feature type="domain" description="Retrotransposon gag" evidence="2">
    <location>
        <begin position="181"/>
        <end position="253"/>
    </location>
</feature>
<name>A0A9N7MGI9_STRHE</name>
<gene>
    <name evidence="3" type="ORF">SHERM_12049</name>
</gene>
<dbReference type="EMBL" id="CACSLK010006106">
    <property type="protein sequence ID" value="CAA0810444.1"/>
    <property type="molecule type" value="Genomic_DNA"/>
</dbReference>
<reference evidence="3" key="1">
    <citation type="submission" date="2019-12" db="EMBL/GenBank/DDBJ databases">
        <authorList>
            <person name="Scholes J."/>
        </authorList>
    </citation>
    <scope>NUCLEOTIDE SEQUENCE</scope>
</reference>
<feature type="non-terminal residue" evidence="3">
    <location>
        <position position="1"/>
    </location>
</feature>
<dbReference type="InterPro" id="IPR005162">
    <property type="entry name" value="Retrotrans_gag_dom"/>
</dbReference>
<feature type="non-terminal residue" evidence="3">
    <location>
        <position position="254"/>
    </location>
</feature>
<sequence>AALGARGCAVGEQAAGVGGTRGVVGDGRAYRDGRTGSVYAGEGLGPVGLGLARQHTRKEASWDGACTWAHECDAGDVLNRVGIGVLGDECGAYGDTREAQSKNMAACLILVGIGKARILILAGIGIADRGSKHNPTRNRSGAAGTRDLVTKGQGEHGSDARDVAHGRAAFLCAVGIGEVRLQFTGDSRLWWNAYWGMRPGEKAGCTWEMLKELIRENYYPTYYRAEMERQFLSLQQGTRTVDEYEREFTRLAAF</sequence>
<evidence type="ECO:0000313" key="4">
    <source>
        <dbReference type="Proteomes" id="UP001153555"/>
    </source>
</evidence>
<evidence type="ECO:0000256" key="1">
    <source>
        <dbReference type="SAM" id="MobiDB-lite"/>
    </source>
</evidence>
<keyword evidence="4" id="KW-1185">Reference proteome</keyword>
<dbReference type="Proteomes" id="UP001153555">
    <property type="component" value="Unassembled WGS sequence"/>
</dbReference>
<proteinExistence type="predicted"/>
<evidence type="ECO:0000259" key="2">
    <source>
        <dbReference type="Pfam" id="PF03732"/>
    </source>
</evidence>